<reference evidence="8" key="2">
    <citation type="submission" date="2021-01" db="UniProtKB">
        <authorList>
            <consortium name="EnsemblPlants"/>
        </authorList>
    </citation>
    <scope>IDENTIFICATION</scope>
</reference>
<dbReference type="EnsemblPlants" id="QL02p080342:mrna">
    <property type="protein sequence ID" value="QL02p080342:mrna"/>
    <property type="gene ID" value="QL02p080342"/>
</dbReference>
<sequence length="590" mass="65733">MVMGLPKERTWKQRPGSYNVQSKNKKGRPRARVSCLRNKTEKEEENAVSLDDEPVINYRGITVMVFIIGNETFEKLGTIGSLSNLLVYLTTVFNMKSVTATTIVNIFNGTSNMTPLLGAFLSDSYFGRYKTLAFASISSLLLQSPNCTLHIVQQKTVARVSPTPGQLAFLGAGFSLLIIGAGGIRPCNLAFGADQFNPETESGKRSMRSFFNWYYFTFTFAVMISVIFIVYVQSNISWAIGFAIPTCLMFISCVLFFLGSRLYVKVKPNGSPLLSVAQGVVAATKKRRLNLPHNLEFNPFNYMPSTSMNSKLPYTDQFRFLDKAEIITAEDQINPNGSAVNPWKLCSLQQVEEVKCLARIDALAIATLRFLQHLMQSLVFTMLTVSLWIPIYDKVLVPSLQKLTGKEGGITLLQRMGIGIVLSVLTMLVSRLVEQKRRNLALTRPTLGVAPESGAISSMSGLWLIPQLVLTGLSEAFCAIGQVEFFYKEFPENMRSIAGSIFFCGQAFSSYLSAFLISIVNRITARAPTGDWLSQDLNRGKLDYFYYMIAALGVFNFGFFLVCAKWYRYKGDGEIKLPTDQLALEINKAE</sequence>
<dbReference type="PANTHER" id="PTHR11654">
    <property type="entry name" value="OLIGOPEPTIDE TRANSPORTER-RELATED"/>
    <property type="match status" value="1"/>
</dbReference>
<proteinExistence type="inferred from homology"/>
<feature type="transmembrane region" description="Helical" evidence="7">
    <location>
        <begin position="238"/>
        <end position="258"/>
    </location>
</feature>
<reference evidence="9" key="1">
    <citation type="journal article" date="2016" name="G3 (Bethesda)">
        <title>First Draft Assembly and Annotation of the Genome of a California Endemic Oak Quercus lobata Nee (Fagaceae).</title>
        <authorList>
            <person name="Sork V.L."/>
            <person name="Fitz-Gibbon S.T."/>
            <person name="Puiu D."/>
            <person name="Crepeau M."/>
            <person name="Gugger P.F."/>
            <person name="Sherman R."/>
            <person name="Stevens K."/>
            <person name="Langley C.H."/>
            <person name="Pellegrini M."/>
            <person name="Salzberg S.L."/>
        </authorList>
    </citation>
    <scope>NUCLEOTIDE SEQUENCE [LARGE SCALE GENOMIC DNA]</scope>
    <source>
        <strain evidence="9">cv. SW786</strain>
    </source>
</reference>
<evidence type="ECO:0008006" key="10">
    <source>
        <dbReference type="Google" id="ProtNLM"/>
    </source>
</evidence>
<evidence type="ECO:0000256" key="3">
    <source>
        <dbReference type="ARBA" id="ARBA00022692"/>
    </source>
</evidence>
<dbReference type="GO" id="GO:0022857">
    <property type="term" value="F:transmembrane transporter activity"/>
    <property type="evidence" value="ECO:0007669"/>
    <property type="project" value="InterPro"/>
</dbReference>
<feature type="transmembrane region" description="Helical" evidence="7">
    <location>
        <begin position="374"/>
        <end position="392"/>
    </location>
</feature>
<dbReference type="Gramene" id="QL02p080342:mrna">
    <property type="protein sequence ID" value="QL02p080342:mrna"/>
    <property type="gene ID" value="QL02p080342"/>
</dbReference>
<dbReference type="Gene3D" id="1.20.1250.20">
    <property type="entry name" value="MFS general substrate transporter like domains"/>
    <property type="match status" value="1"/>
</dbReference>
<name>A0A7N2L0P9_QUELO</name>
<evidence type="ECO:0000256" key="4">
    <source>
        <dbReference type="ARBA" id="ARBA00022989"/>
    </source>
</evidence>
<dbReference type="InterPro" id="IPR036259">
    <property type="entry name" value="MFS_trans_sf"/>
</dbReference>
<feature type="region of interest" description="Disordered" evidence="6">
    <location>
        <begin position="1"/>
        <end position="32"/>
    </location>
</feature>
<feature type="transmembrane region" description="Helical" evidence="7">
    <location>
        <begin position="412"/>
        <end position="433"/>
    </location>
</feature>
<dbReference type="GO" id="GO:0016020">
    <property type="term" value="C:membrane"/>
    <property type="evidence" value="ECO:0007669"/>
    <property type="project" value="UniProtKB-SubCell"/>
</dbReference>
<feature type="compositionally biased region" description="Basic and acidic residues" evidence="6">
    <location>
        <begin position="1"/>
        <end position="11"/>
    </location>
</feature>
<keyword evidence="3 7" id="KW-0812">Transmembrane</keyword>
<dbReference type="AlphaFoldDB" id="A0A7N2L0P9"/>
<comment type="subcellular location">
    <subcellularLocation>
        <location evidence="1">Membrane</location>
        <topology evidence="1">Multi-pass membrane protein</topology>
    </subcellularLocation>
</comment>
<keyword evidence="4 7" id="KW-1133">Transmembrane helix</keyword>
<evidence type="ECO:0000313" key="8">
    <source>
        <dbReference type="EnsemblPlants" id="QL02p080342:mrna"/>
    </source>
</evidence>
<dbReference type="Pfam" id="PF00854">
    <property type="entry name" value="PTR2"/>
    <property type="match status" value="2"/>
</dbReference>
<evidence type="ECO:0000256" key="7">
    <source>
        <dbReference type="SAM" id="Phobius"/>
    </source>
</evidence>
<evidence type="ECO:0000256" key="1">
    <source>
        <dbReference type="ARBA" id="ARBA00004141"/>
    </source>
</evidence>
<dbReference type="InParanoid" id="A0A7N2L0P9"/>
<feature type="transmembrane region" description="Helical" evidence="7">
    <location>
        <begin position="213"/>
        <end position="232"/>
    </location>
</feature>
<keyword evidence="9" id="KW-1185">Reference proteome</keyword>
<keyword evidence="5 7" id="KW-0472">Membrane</keyword>
<dbReference type="OMA" id="MPANSIN"/>
<protein>
    <recommendedName>
        <fullName evidence="10">Nitrate transporter</fullName>
    </recommendedName>
</protein>
<evidence type="ECO:0000256" key="5">
    <source>
        <dbReference type="ARBA" id="ARBA00023136"/>
    </source>
</evidence>
<dbReference type="InterPro" id="IPR000109">
    <property type="entry name" value="POT_fam"/>
</dbReference>
<feature type="transmembrane region" description="Helical" evidence="7">
    <location>
        <begin position="544"/>
        <end position="567"/>
    </location>
</feature>
<evidence type="ECO:0000256" key="6">
    <source>
        <dbReference type="SAM" id="MobiDB-lite"/>
    </source>
</evidence>
<evidence type="ECO:0000313" key="9">
    <source>
        <dbReference type="Proteomes" id="UP000594261"/>
    </source>
</evidence>
<feature type="transmembrane region" description="Helical" evidence="7">
    <location>
        <begin position="497"/>
        <end position="524"/>
    </location>
</feature>
<accession>A0A7N2L0P9</accession>
<evidence type="ECO:0000256" key="2">
    <source>
        <dbReference type="ARBA" id="ARBA00005982"/>
    </source>
</evidence>
<organism evidence="8 9">
    <name type="scientific">Quercus lobata</name>
    <name type="common">Valley oak</name>
    <dbReference type="NCBI Taxonomy" id="97700"/>
    <lineage>
        <taxon>Eukaryota</taxon>
        <taxon>Viridiplantae</taxon>
        <taxon>Streptophyta</taxon>
        <taxon>Embryophyta</taxon>
        <taxon>Tracheophyta</taxon>
        <taxon>Spermatophyta</taxon>
        <taxon>Magnoliopsida</taxon>
        <taxon>eudicotyledons</taxon>
        <taxon>Gunneridae</taxon>
        <taxon>Pentapetalae</taxon>
        <taxon>rosids</taxon>
        <taxon>fabids</taxon>
        <taxon>Fagales</taxon>
        <taxon>Fagaceae</taxon>
        <taxon>Quercus</taxon>
    </lineage>
</organism>
<dbReference type="SUPFAM" id="SSF103473">
    <property type="entry name" value="MFS general substrate transporter"/>
    <property type="match status" value="1"/>
</dbReference>
<dbReference type="CDD" id="cd17416">
    <property type="entry name" value="MFS_NPF1_2"/>
    <property type="match status" value="1"/>
</dbReference>
<comment type="similarity">
    <text evidence="2">Belongs to the major facilitator superfamily. Proton-dependent oligopeptide transporter (POT/PTR) (TC 2.A.17) family.</text>
</comment>
<dbReference type="Proteomes" id="UP000594261">
    <property type="component" value="Chromosome 2"/>
</dbReference>